<dbReference type="AlphaFoldDB" id="A0A7I7RQU4"/>
<gene>
    <name evidence="1" type="ORF">MARA_03440</name>
</gene>
<geneLocation type="plasmid" evidence="1">
    <name>pJCM18538</name>
</geneLocation>
<name>A0A7I7RQU4_9MYCO</name>
<proteinExistence type="predicted"/>
<evidence type="ECO:0000313" key="1">
    <source>
        <dbReference type="EMBL" id="BBY46914.1"/>
    </source>
</evidence>
<accession>A0A7I7RQU4</accession>
<organism evidence="1 2">
    <name type="scientific">Mycolicibacterium arabiense</name>
    <dbReference type="NCBI Taxonomy" id="1286181"/>
    <lineage>
        <taxon>Bacteria</taxon>
        <taxon>Bacillati</taxon>
        <taxon>Actinomycetota</taxon>
        <taxon>Actinomycetes</taxon>
        <taxon>Mycobacteriales</taxon>
        <taxon>Mycobacteriaceae</taxon>
        <taxon>Mycolicibacterium</taxon>
    </lineage>
</organism>
<keyword evidence="1" id="KW-0614">Plasmid</keyword>
<sequence length="83" mass="9684">MCVRLLDNIFETPVTQERPGTRPRPRPWSNAGYSPARASEVEYVYNVMVRRHFNFPNNDALGYGWGICDKLGRAFHPRWSWAT</sequence>
<protein>
    <submittedName>
        <fullName evidence="1">Uncharacterized protein</fullName>
    </submittedName>
</protein>
<dbReference type="EMBL" id="AP022592">
    <property type="protein sequence ID" value="BBY46914.1"/>
    <property type="molecule type" value="Genomic_DNA"/>
</dbReference>
<evidence type="ECO:0000313" key="2">
    <source>
        <dbReference type="Proteomes" id="UP000467428"/>
    </source>
</evidence>
<keyword evidence="2" id="KW-1185">Reference proteome</keyword>
<reference evidence="1 2" key="1">
    <citation type="journal article" date="2019" name="Emerg. Microbes Infect.">
        <title>Comprehensive subspecies identification of 175 nontuberculous mycobacteria species based on 7547 genomic profiles.</title>
        <authorList>
            <person name="Matsumoto Y."/>
            <person name="Kinjo T."/>
            <person name="Motooka D."/>
            <person name="Nabeya D."/>
            <person name="Jung N."/>
            <person name="Uechi K."/>
            <person name="Horii T."/>
            <person name="Iida T."/>
            <person name="Fujita J."/>
            <person name="Nakamura S."/>
        </authorList>
    </citation>
    <scope>NUCLEOTIDE SEQUENCE [LARGE SCALE GENOMIC DNA]</scope>
    <source>
        <strain evidence="1 2">JCM 18538</strain>
        <plasmid evidence="1">pJCM18538</plasmid>
    </source>
</reference>
<dbReference type="Proteomes" id="UP000467428">
    <property type="component" value="Plasmid pJCM18538"/>
</dbReference>
<dbReference type="KEGG" id="marz:MARA_03440"/>